<dbReference type="OrthoDB" id="5288586at2759"/>
<evidence type="ECO:0000256" key="1">
    <source>
        <dbReference type="SAM" id="Phobius"/>
    </source>
</evidence>
<reference evidence="2" key="1">
    <citation type="submission" date="2021-02" db="EMBL/GenBank/DDBJ databases">
        <authorList>
            <person name="Nowell W R."/>
        </authorList>
    </citation>
    <scope>NUCLEOTIDE SEQUENCE</scope>
</reference>
<accession>A0A814YHJ4</accession>
<proteinExistence type="predicted"/>
<feature type="transmembrane region" description="Helical" evidence="1">
    <location>
        <begin position="208"/>
        <end position="226"/>
    </location>
</feature>
<name>A0A814YHJ4_9BILA</name>
<gene>
    <name evidence="2" type="ORF">BJG266_LOCUS28417</name>
    <name evidence="3" type="ORF">QVE165_LOCUS34601</name>
</gene>
<dbReference type="PANTHER" id="PTHR37488:SF2">
    <property type="entry name" value="DUF1275 DOMAIN-CONTAINING PROTEIN"/>
    <property type="match status" value="1"/>
</dbReference>
<comment type="caution">
    <text evidence="2">The sequence shown here is derived from an EMBL/GenBank/DDBJ whole genome shotgun (WGS) entry which is preliminary data.</text>
</comment>
<dbReference type="AlphaFoldDB" id="A0A814YHJ4"/>
<evidence type="ECO:0008006" key="6">
    <source>
        <dbReference type="Google" id="ProtNLM"/>
    </source>
</evidence>
<feature type="transmembrane region" description="Helical" evidence="1">
    <location>
        <begin position="232"/>
        <end position="250"/>
    </location>
</feature>
<keyword evidence="4" id="KW-1185">Reference proteome</keyword>
<dbReference type="Proteomes" id="UP000663832">
    <property type="component" value="Unassembled WGS sequence"/>
</dbReference>
<keyword evidence="1" id="KW-0812">Transmembrane</keyword>
<feature type="transmembrane region" description="Helical" evidence="1">
    <location>
        <begin position="152"/>
        <end position="170"/>
    </location>
</feature>
<dbReference type="PANTHER" id="PTHR37488">
    <property type="entry name" value="DUF1275 DOMAIN-CONTAINING PROTEIN"/>
    <property type="match status" value="1"/>
</dbReference>
<dbReference type="InterPro" id="IPR010699">
    <property type="entry name" value="DUF1275"/>
</dbReference>
<dbReference type="EMBL" id="CAJNOM010000327">
    <property type="protein sequence ID" value="CAF1361997.1"/>
    <property type="molecule type" value="Genomic_DNA"/>
</dbReference>
<dbReference type="Proteomes" id="UP000663877">
    <property type="component" value="Unassembled WGS sequence"/>
</dbReference>
<evidence type="ECO:0000313" key="3">
    <source>
        <dbReference type="EMBL" id="CAF1361997.1"/>
    </source>
</evidence>
<keyword evidence="1" id="KW-1133">Transmembrane helix</keyword>
<organism evidence="2 5">
    <name type="scientific">Adineta steineri</name>
    <dbReference type="NCBI Taxonomy" id="433720"/>
    <lineage>
        <taxon>Eukaryota</taxon>
        <taxon>Metazoa</taxon>
        <taxon>Spiralia</taxon>
        <taxon>Gnathifera</taxon>
        <taxon>Rotifera</taxon>
        <taxon>Eurotatoria</taxon>
        <taxon>Bdelloidea</taxon>
        <taxon>Adinetida</taxon>
        <taxon>Adinetidae</taxon>
        <taxon>Adineta</taxon>
    </lineage>
</organism>
<evidence type="ECO:0000313" key="2">
    <source>
        <dbReference type="EMBL" id="CAF1229175.1"/>
    </source>
</evidence>
<feature type="transmembrane region" description="Helical" evidence="1">
    <location>
        <begin position="120"/>
        <end position="140"/>
    </location>
</feature>
<dbReference type="EMBL" id="CAJNOI010000291">
    <property type="protein sequence ID" value="CAF1229175.1"/>
    <property type="molecule type" value="Genomic_DNA"/>
</dbReference>
<dbReference type="Pfam" id="PF06912">
    <property type="entry name" value="DUF1275"/>
    <property type="match status" value="1"/>
</dbReference>
<protein>
    <recommendedName>
        <fullName evidence="6">DUF1275 domain protein</fullName>
    </recommendedName>
</protein>
<evidence type="ECO:0000313" key="4">
    <source>
        <dbReference type="Proteomes" id="UP000663832"/>
    </source>
</evidence>
<sequence length="262" mass="29193">MSNDIQSASSTLNIEYDSNQIRSSFFSRIIAFFRNDIDTKHVDLQLIAFGFETGVVDVMSYKDFSVFVSNQTGNTVFFGARIAGQSSAAYSLICASLFGFLITGFISGQVGHRIGNKRRWWLICNTCFQTILIFVVIILMSKKTILPTDSNAYILVLLLSISYGCQVAMAKHLSCPEIPTAVVTSPFIDLLSDPKLFKRHNVPRNRRFFYILLFLIGIIVGSFSYKKMSSEFTLGIAGVVKALVAISFFFNPKTNSQSEASE</sequence>
<evidence type="ECO:0000313" key="5">
    <source>
        <dbReference type="Proteomes" id="UP000663877"/>
    </source>
</evidence>
<keyword evidence="1" id="KW-0472">Membrane</keyword>
<feature type="transmembrane region" description="Helical" evidence="1">
    <location>
        <begin position="88"/>
        <end position="108"/>
    </location>
</feature>